<protein>
    <submittedName>
        <fullName evidence="2">Uncharacterized protein</fullName>
    </submittedName>
</protein>
<evidence type="ECO:0000256" key="1">
    <source>
        <dbReference type="SAM" id="Phobius"/>
    </source>
</evidence>
<proteinExistence type="predicted"/>
<evidence type="ECO:0000313" key="2">
    <source>
        <dbReference type="EMBL" id="PTE13327.1"/>
    </source>
</evidence>
<organism evidence="2 3">
    <name type="scientific">Fuscovulum blasticum DSM 2131</name>
    <dbReference type="NCBI Taxonomy" id="1188250"/>
    <lineage>
        <taxon>Bacteria</taxon>
        <taxon>Pseudomonadati</taxon>
        <taxon>Pseudomonadota</taxon>
        <taxon>Alphaproteobacteria</taxon>
        <taxon>Rhodobacterales</taxon>
        <taxon>Paracoccaceae</taxon>
        <taxon>Pseudogemmobacter</taxon>
    </lineage>
</organism>
<accession>A0A2T4J615</accession>
<dbReference type="AlphaFoldDB" id="A0A2T4J615"/>
<name>A0A2T4J615_FUSBL</name>
<dbReference type="Proteomes" id="UP000241362">
    <property type="component" value="Unassembled WGS sequence"/>
</dbReference>
<feature type="transmembrane region" description="Helical" evidence="1">
    <location>
        <begin position="55"/>
        <end position="73"/>
    </location>
</feature>
<feature type="transmembrane region" description="Helical" evidence="1">
    <location>
        <begin position="26"/>
        <end position="43"/>
    </location>
</feature>
<dbReference type="RefSeq" id="WP_107674218.1">
    <property type="nucleotide sequence ID" value="NZ_PZKE01000015.1"/>
</dbReference>
<reference evidence="2 3" key="1">
    <citation type="submission" date="2018-03" db="EMBL/GenBank/DDBJ databases">
        <title>Rhodobacter blasticus.</title>
        <authorList>
            <person name="Meyer T.E."/>
            <person name="Miller S."/>
            <person name="Lodha T."/>
            <person name="Gandham S."/>
            <person name="Chintalapati S."/>
            <person name="Chintalapati V.R."/>
        </authorList>
    </citation>
    <scope>NUCLEOTIDE SEQUENCE [LARGE SCALE GENOMIC DNA]</scope>
    <source>
        <strain evidence="2 3">DSM 2131</strain>
    </source>
</reference>
<keyword evidence="3" id="KW-1185">Reference proteome</keyword>
<keyword evidence="1" id="KW-0812">Transmembrane</keyword>
<sequence length="88" mass="10109">MKIPRRPMFLGRIPYRRRRLRDAARLLPLFGLFFLLLPLLWSPPGNEGRRFSGDLVYLFGLWVGMIVLAAAIAPGLSRRDGEPDEDED</sequence>
<keyword evidence="1" id="KW-0472">Membrane</keyword>
<comment type="caution">
    <text evidence="2">The sequence shown here is derived from an EMBL/GenBank/DDBJ whole genome shotgun (WGS) entry which is preliminary data.</text>
</comment>
<evidence type="ECO:0000313" key="3">
    <source>
        <dbReference type="Proteomes" id="UP000241362"/>
    </source>
</evidence>
<gene>
    <name evidence="2" type="ORF">C5F44_14275</name>
</gene>
<keyword evidence="1" id="KW-1133">Transmembrane helix</keyword>
<dbReference type="EMBL" id="PZKE01000015">
    <property type="protein sequence ID" value="PTE13327.1"/>
    <property type="molecule type" value="Genomic_DNA"/>
</dbReference>